<dbReference type="Gene3D" id="3.40.50.1980">
    <property type="entry name" value="Nitrogenase molybdenum iron protein domain"/>
    <property type="match status" value="2"/>
</dbReference>
<evidence type="ECO:0000313" key="3">
    <source>
        <dbReference type="Proteomes" id="UP001597201"/>
    </source>
</evidence>
<dbReference type="RefSeq" id="WP_377178667.1">
    <property type="nucleotide sequence ID" value="NZ_JBHTMY010000003.1"/>
</dbReference>
<dbReference type="PANTHER" id="PTHR30535">
    <property type="entry name" value="VITAMIN B12-BINDING PROTEIN"/>
    <property type="match status" value="1"/>
</dbReference>
<dbReference type="InterPro" id="IPR050902">
    <property type="entry name" value="ABC_Transporter_SBP"/>
</dbReference>
<evidence type="ECO:0000259" key="1">
    <source>
        <dbReference type="PROSITE" id="PS50983"/>
    </source>
</evidence>
<sequence length="375" mass="42558">MKYIYVILLFGTLLACKEDKPVASVNQEINSSIRFAKGFDIEIFINLSKIIIKRPFPNAQTQEVFYLIPKSVEIPDSLQNKNIIRTPVESIVPTSTTHIPVIELFDMENKIVGFPQMNYISSARTTELVNNGKIAELGNIQNLNFEILISLNPELVIGFSMGENDASFSRLEQTTIPVLFNGDWLEEDPLGRAEWLKLFGALFEKSEKADSIFNLIEKEYIEAKKIALQSKDRPTVLSGILFEDKWSLPAGESFMANLFKDANTNYLWRETRGTGSLVLSLESVIETGKSAELWIGSGIFTNYQAMLESNNHYNTFKAFQEKKIFNFAKRRGEQGGILFFELAPIQPHIVLKDLIKASHPDLLPNYIPYFLEPLD</sequence>
<dbReference type="SUPFAM" id="SSF53807">
    <property type="entry name" value="Helical backbone' metal receptor"/>
    <property type="match status" value="1"/>
</dbReference>
<dbReference type="InterPro" id="IPR002491">
    <property type="entry name" value="ABC_transptr_periplasmic_BD"/>
</dbReference>
<proteinExistence type="predicted"/>
<comment type="caution">
    <text evidence="2">The sequence shown here is derived from an EMBL/GenBank/DDBJ whole genome shotgun (WGS) entry which is preliminary data.</text>
</comment>
<reference evidence="3" key="1">
    <citation type="journal article" date="2019" name="Int. J. Syst. Evol. Microbiol.">
        <title>The Global Catalogue of Microorganisms (GCM) 10K type strain sequencing project: providing services to taxonomists for standard genome sequencing and annotation.</title>
        <authorList>
            <consortium name="The Broad Institute Genomics Platform"/>
            <consortium name="The Broad Institute Genome Sequencing Center for Infectious Disease"/>
            <person name="Wu L."/>
            <person name="Ma J."/>
        </authorList>
    </citation>
    <scope>NUCLEOTIDE SEQUENCE [LARGE SCALE GENOMIC DNA]</scope>
    <source>
        <strain evidence="3">CCUG 61485</strain>
    </source>
</reference>
<accession>A0ABW3Y5E4</accession>
<protein>
    <submittedName>
        <fullName evidence="2">ABC transporter substrate-binding protein</fullName>
    </submittedName>
</protein>
<keyword evidence="3" id="KW-1185">Reference proteome</keyword>
<dbReference type="PROSITE" id="PS51257">
    <property type="entry name" value="PROKAR_LIPOPROTEIN"/>
    <property type="match status" value="1"/>
</dbReference>
<evidence type="ECO:0000313" key="2">
    <source>
        <dbReference type="EMBL" id="MFD1315979.1"/>
    </source>
</evidence>
<dbReference type="EMBL" id="JBHTMY010000003">
    <property type="protein sequence ID" value="MFD1315979.1"/>
    <property type="molecule type" value="Genomic_DNA"/>
</dbReference>
<organism evidence="2 3">
    <name type="scientific">Namhaeicola litoreus</name>
    <dbReference type="NCBI Taxonomy" id="1052145"/>
    <lineage>
        <taxon>Bacteria</taxon>
        <taxon>Pseudomonadati</taxon>
        <taxon>Bacteroidota</taxon>
        <taxon>Flavobacteriia</taxon>
        <taxon>Flavobacteriales</taxon>
        <taxon>Flavobacteriaceae</taxon>
        <taxon>Namhaeicola</taxon>
    </lineage>
</organism>
<dbReference type="Pfam" id="PF01497">
    <property type="entry name" value="Peripla_BP_2"/>
    <property type="match status" value="1"/>
</dbReference>
<feature type="domain" description="Fe/B12 periplasmic-binding" evidence="1">
    <location>
        <begin position="90"/>
        <end position="362"/>
    </location>
</feature>
<dbReference type="PANTHER" id="PTHR30535:SF34">
    <property type="entry name" value="MOLYBDATE-BINDING PROTEIN MOLA"/>
    <property type="match status" value="1"/>
</dbReference>
<dbReference type="Proteomes" id="UP001597201">
    <property type="component" value="Unassembled WGS sequence"/>
</dbReference>
<dbReference type="PROSITE" id="PS50983">
    <property type="entry name" value="FE_B12_PBP"/>
    <property type="match status" value="1"/>
</dbReference>
<gene>
    <name evidence="2" type="ORF">ACFQ39_10150</name>
</gene>
<name>A0ABW3Y5E4_9FLAO</name>